<feature type="non-terminal residue" evidence="2">
    <location>
        <position position="281"/>
    </location>
</feature>
<keyword evidence="1" id="KW-0175">Coiled coil</keyword>
<feature type="non-terminal residue" evidence="2">
    <location>
        <position position="1"/>
    </location>
</feature>
<sequence>MSKAQHKTKCTACGNVDLLQDSLIGEPVKILDEEKAKAIRQDAITKVSESMHLEMQDLKAQVVESKAKVQEANKIELASRKRERALKDQQANLDLELEKRLSTMAVEIREKVKNETEDEYRSTIAEMQKEKRDIEKKLVETKRAIRRPSQQLQGETSEERFEEQLRRYFPLDLIEPVPNGTPGGDVIQTVRNDDMDDCGIIIHEVKETKTWSNKWVEKLQKDVEAAGADIAILVTKTLPSGVDIFAYMENIWIVKPGHAMPLISTLRYALSEIAFVKNANV</sequence>
<evidence type="ECO:0008006" key="3">
    <source>
        <dbReference type="Google" id="ProtNLM"/>
    </source>
</evidence>
<dbReference type="AlphaFoldDB" id="A0A382PWC8"/>
<feature type="coiled-coil region" evidence="1">
    <location>
        <begin position="113"/>
        <end position="144"/>
    </location>
</feature>
<organism evidence="2">
    <name type="scientific">marine metagenome</name>
    <dbReference type="NCBI Taxonomy" id="408172"/>
    <lineage>
        <taxon>unclassified sequences</taxon>
        <taxon>metagenomes</taxon>
        <taxon>ecological metagenomes</taxon>
    </lineage>
</organism>
<evidence type="ECO:0000256" key="1">
    <source>
        <dbReference type="SAM" id="Coils"/>
    </source>
</evidence>
<proteinExistence type="predicted"/>
<protein>
    <recommendedName>
        <fullName evidence="3">DUF2130 domain-containing protein</fullName>
    </recommendedName>
</protein>
<name>A0A382PWC8_9ZZZZ</name>
<dbReference type="EMBL" id="UINC01110262">
    <property type="protein sequence ID" value="SVC77649.1"/>
    <property type="molecule type" value="Genomic_DNA"/>
</dbReference>
<gene>
    <name evidence="2" type="ORF">METZ01_LOCUS330503</name>
</gene>
<dbReference type="Pfam" id="PF09903">
    <property type="entry name" value="DUF2130"/>
    <property type="match status" value="1"/>
</dbReference>
<accession>A0A382PWC8</accession>
<reference evidence="2" key="1">
    <citation type="submission" date="2018-05" db="EMBL/GenBank/DDBJ databases">
        <authorList>
            <person name="Lanie J.A."/>
            <person name="Ng W.-L."/>
            <person name="Kazmierczak K.M."/>
            <person name="Andrzejewski T.M."/>
            <person name="Davidsen T.M."/>
            <person name="Wayne K.J."/>
            <person name="Tettelin H."/>
            <person name="Glass J.I."/>
            <person name="Rusch D."/>
            <person name="Podicherti R."/>
            <person name="Tsui H.-C.T."/>
            <person name="Winkler M.E."/>
        </authorList>
    </citation>
    <scope>NUCLEOTIDE SEQUENCE</scope>
</reference>
<evidence type="ECO:0000313" key="2">
    <source>
        <dbReference type="EMBL" id="SVC77649.1"/>
    </source>
</evidence>
<dbReference type="InterPro" id="IPR019219">
    <property type="entry name" value="DUF2130"/>
</dbReference>